<dbReference type="AlphaFoldDB" id="A0A917AA58"/>
<organism evidence="1 2">
    <name type="scientific">Streptococcus himalayensis</name>
    <dbReference type="NCBI Taxonomy" id="1888195"/>
    <lineage>
        <taxon>Bacteria</taxon>
        <taxon>Bacillati</taxon>
        <taxon>Bacillota</taxon>
        <taxon>Bacilli</taxon>
        <taxon>Lactobacillales</taxon>
        <taxon>Streptococcaceae</taxon>
        <taxon>Streptococcus</taxon>
    </lineage>
</organism>
<evidence type="ECO:0000313" key="1">
    <source>
        <dbReference type="EMBL" id="GGE37762.1"/>
    </source>
</evidence>
<name>A0A917AA58_9STRE</name>
<keyword evidence="2" id="KW-1185">Reference proteome</keyword>
<reference evidence="1" key="1">
    <citation type="journal article" date="2014" name="Int. J. Syst. Evol. Microbiol.">
        <title>Complete genome sequence of Corynebacterium casei LMG S-19264T (=DSM 44701T), isolated from a smear-ripened cheese.</title>
        <authorList>
            <consortium name="US DOE Joint Genome Institute (JGI-PGF)"/>
            <person name="Walter F."/>
            <person name="Albersmeier A."/>
            <person name="Kalinowski J."/>
            <person name="Ruckert C."/>
        </authorList>
    </citation>
    <scope>NUCLEOTIDE SEQUENCE</scope>
    <source>
        <strain evidence="1">CGMCC 1.15533</strain>
    </source>
</reference>
<dbReference type="EMBL" id="BMJN01000050">
    <property type="protein sequence ID" value="GGE37762.1"/>
    <property type="molecule type" value="Genomic_DNA"/>
</dbReference>
<accession>A0A917AA58</accession>
<comment type="caution">
    <text evidence="1">The sequence shown here is derived from an EMBL/GenBank/DDBJ whole genome shotgun (WGS) entry which is preliminary data.</text>
</comment>
<gene>
    <name evidence="1" type="ORF">GCM10011510_18890</name>
</gene>
<protein>
    <submittedName>
        <fullName evidence="1">Uncharacterized protein</fullName>
    </submittedName>
</protein>
<evidence type="ECO:0000313" key="2">
    <source>
        <dbReference type="Proteomes" id="UP000660801"/>
    </source>
</evidence>
<proteinExistence type="predicted"/>
<reference evidence="1" key="2">
    <citation type="submission" date="2020-09" db="EMBL/GenBank/DDBJ databases">
        <authorList>
            <person name="Sun Q."/>
            <person name="Zhou Y."/>
        </authorList>
    </citation>
    <scope>NUCLEOTIDE SEQUENCE</scope>
    <source>
        <strain evidence="1">CGMCC 1.15533</strain>
    </source>
</reference>
<dbReference type="Proteomes" id="UP000660801">
    <property type="component" value="Unassembled WGS sequence"/>
</dbReference>
<sequence length="70" mass="8195">MQKGIPEALFMKVVAYRKTVEPWDFNRFSSLMLVDNVAVSEYTKSQAILQYYLHITNLLLLFLEFYSVLG</sequence>